<dbReference type="Proteomes" id="UP000887579">
    <property type="component" value="Unplaced"/>
</dbReference>
<evidence type="ECO:0000313" key="2">
    <source>
        <dbReference type="WBParaSite" id="ES5_v2.g24089.t1"/>
    </source>
</evidence>
<organism evidence="1 2">
    <name type="scientific">Panagrolaimus sp. ES5</name>
    <dbReference type="NCBI Taxonomy" id="591445"/>
    <lineage>
        <taxon>Eukaryota</taxon>
        <taxon>Metazoa</taxon>
        <taxon>Ecdysozoa</taxon>
        <taxon>Nematoda</taxon>
        <taxon>Chromadorea</taxon>
        <taxon>Rhabditida</taxon>
        <taxon>Tylenchina</taxon>
        <taxon>Panagrolaimomorpha</taxon>
        <taxon>Panagrolaimoidea</taxon>
        <taxon>Panagrolaimidae</taxon>
        <taxon>Panagrolaimus</taxon>
    </lineage>
</organism>
<evidence type="ECO:0000313" key="1">
    <source>
        <dbReference type="Proteomes" id="UP000887579"/>
    </source>
</evidence>
<accession>A0AC34G2U1</accession>
<protein>
    <submittedName>
        <fullName evidence="2">BTB domain-containing protein</fullName>
    </submittedName>
</protein>
<reference evidence="2" key="1">
    <citation type="submission" date="2022-11" db="UniProtKB">
        <authorList>
            <consortium name="WormBaseParasite"/>
        </authorList>
    </citation>
    <scope>IDENTIFICATION</scope>
</reference>
<dbReference type="WBParaSite" id="ES5_v2.g24089.t1">
    <property type="protein sequence ID" value="ES5_v2.g24089.t1"/>
    <property type="gene ID" value="ES5_v2.g24089"/>
</dbReference>
<name>A0AC34G2U1_9BILA</name>
<sequence length="270" mass="32100">MFLFEADFTITVNDGEPKLCSDTLQPGCISFLAMECTPEEWDNSFDVNGIKTIRIKGTLAFDHLHCLHSFSDYQYCTEKLGDFSIVAENHEFKVRKSVLIASSTVFAAMFESEYQWKEKEENKYEIQDFPFKIVETVLHFCSFEDFYFDWYHHLEEYILLYKFADKYDIKKLKIAVIQYLPLLPHYLVEYSNSFHESKCEELLEKCFEYYIVCKSDSLPIKDLELLNVEVKNYFITKMFSNASVEKILEPSVHKTYQRWADYQNFEGEYN</sequence>
<proteinExistence type="predicted"/>